<feature type="transmembrane region" description="Helical" evidence="5">
    <location>
        <begin position="323"/>
        <end position="346"/>
    </location>
</feature>
<evidence type="ECO:0000256" key="5">
    <source>
        <dbReference type="SAM" id="Phobius"/>
    </source>
</evidence>
<evidence type="ECO:0000256" key="4">
    <source>
        <dbReference type="ARBA" id="ARBA00023136"/>
    </source>
</evidence>
<accession>A0AB34K130</accession>
<feature type="transmembrane region" description="Helical" evidence="5">
    <location>
        <begin position="216"/>
        <end position="235"/>
    </location>
</feature>
<feature type="transmembrane region" description="Helical" evidence="5">
    <location>
        <begin position="434"/>
        <end position="454"/>
    </location>
</feature>
<feature type="domain" description="Amino acid transporter transmembrane" evidence="6">
    <location>
        <begin position="101"/>
        <end position="494"/>
    </location>
</feature>
<name>A0AB34K130_PRYPA</name>
<feature type="transmembrane region" description="Helical" evidence="5">
    <location>
        <begin position="410"/>
        <end position="428"/>
    </location>
</feature>
<evidence type="ECO:0000313" key="8">
    <source>
        <dbReference type="Proteomes" id="UP001515480"/>
    </source>
</evidence>
<dbReference type="Proteomes" id="UP001515480">
    <property type="component" value="Unassembled WGS sequence"/>
</dbReference>
<sequence length="499" mass="53383">MMSPMDKPLLHEPHGAHTLDHDSSMNAALFVGRLKHRVDAHRAIMQGYARVAGRSALREQSFVVSKLADSTFAAAEALVGPTTDPDLEAKAKDEDDASLQTNGEAIVNLLNNCLGSGMLTMGFAMGNAGILPAFFLMLLSAFLNRYTLLLNLSVCNRSGCDPGTAAIGEKAFGVTGRAIMIVLYTVFAFLCCVSYVDASSDAVEGLLELLLGKDISSTQVLLGCWLLLLLPTTLIRSLKSVALLSFVAFIGGCVMLAAVSVYCVLELMTTGLPALSELAWSPPSSTAFWSSFPILLLIFSIQAGGGVVLATMKDTSEKNIRAVSGNSYILVLGMDFTIGIVSYVTFRGDIQGNVLLNFSPDSIIAVVARLALLVLVVLSYMIMMIPCKLSMIDLLYHKNESRMEASTSEFYGVTLTLNVLALCLALSVSDLSLVNGLNGAVCTNLVAFVLPIAFCLAIQRDVEGIPVFSCANIKYFLILAFGCFSLVLGTNQIVQRFLT</sequence>
<gene>
    <name evidence="7" type="ORF">AB1Y20_014948</name>
</gene>
<comment type="caution">
    <text evidence="7">The sequence shown here is derived from an EMBL/GenBank/DDBJ whole genome shotgun (WGS) entry which is preliminary data.</text>
</comment>
<evidence type="ECO:0000256" key="2">
    <source>
        <dbReference type="ARBA" id="ARBA00022692"/>
    </source>
</evidence>
<dbReference type="GO" id="GO:0016020">
    <property type="term" value="C:membrane"/>
    <property type="evidence" value="ECO:0007669"/>
    <property type="project" value="UniProtKB-SubCell"/>
</dbReference>
<evidence type="ECO:0000256" key="3">
    <source>
        <dbReference type="ARBA" id="ARBA00022989"/>
    </source>
</evidence>
<keyword evidence="8" id="KW-1185">Reference proteome</keyword>
<feature type="transmembrane region" description="Helical" evidence="5">
    <location>
        <begin position="366"/>
        <end position="389"/>
    </location>
</feature>
<dbReference type="GO" id="GO:0015179">
    <property type="term" value="F:L-amino acid transmembrane transporter activity"/>
    <property type="evidence" value="ECO:0007669"/>
    <property type="project" value="TreeGrafter"/>
</dbReference>
<keyword evidence="3 5" id="KW-1133">Transmembrane helix</keyword>
<feature type="transmembrane region" description="Helical" evidence="5">
    <location>
        <begin position="288"/>
        <end position="311"/>
    </location>
</feature>
<feature type="transmembrane region" description="Helical" evidence="5">
    <location>
        <begin position="475"/>
        <end position="494"/>
    </location>
</feature>
<feature type="transmembrane region" description="Helical" evidence="5">
    <location>
        <begin position="242"/>
        <end position="268"/>
    </location>
</feature>
<feature type="transmembrane region" description="Helical" evidence="5">
    <location>
        <begin position="178"/>
        <end position="196"/>
    </location>
</feature>
<organism evidence="7 8">
    <name type="scientific">Prymnesium parvum</name>
    <name type="common">Toxic golden alga</name>
    <dbReference type="NCBI Taxonomy" id="97485"/>
    <lineage>
        <taxon>Eukaryota</taxon>
        <taxon>Haptista</taxon>
        <taxon>Haptophyta</taxon>
        <taxon>Prymnesiophyceae</taxon>
        <taxon>Prymnesiales</taxon>
        <taxon>Prymnesiaceae</taxon>
        <taxon>Prymnesium</taxon>
    </lineage>
</organism>
<protein>
    <recommendedName>
        <fullName evidence="6">Amino acid transporter transmembrane domain-containing protein</fullName>
    </recommendedName>
</protein>
<dbReference type="EMBL" id="JBGBPQ010000003">
    <property type="protein sequence ID" value="KAL1526224.1"/>
    <property type="molecule type" value="Genomic_DNA"/>
</dbReference>
<dbReference type="InterPro" id="IPR013057">
    <property type="entry name" value="AA_transpt_TM"/>
</dbReference>
<evidence type="ECO:0000256" key="1">
    <source>
        <dbReference type="ARBA" id="ARBA00004141"/>
    </source>
</evidence>
<feature type="transmembrane region" description="Helical" evidence="5">
    <location>
        <begin position="118"/>
        <end position="143"/>
    </location>
</feature>
<evidence type="ECO:0000259" key="6">
    <source>
        <dbReference type="Pfam" id="PF01490"/>
    </source>
</evidence>
<evidence type="ECO:0000313" key="7">
    <source>
        <dbReference type="EMBL" id="KAL1526224.1"/>
    </source>
</evidence>
<reference evidence="7 8" key="1">
    <citation type="journal article" date="2024" name="Science">
        <title>Giant polyketide synthase enzymes in the biosynthesis of giant marine polyether toxins.</title>
        <authorList>
            <person name="Fallon T.R."/>
            <person name="Shende V.V."/>
            <person name="Wierzbicki I.H."/>
            <person name="Pendleton A.L."/>
            <person name="Watervoot N.F."/>
            <person name="Auber R.P."/>
            <person name="Gonzalez D.J."/>
            <person name="Wisecaver J.H."/>
            <person name="Moore B.S."/>
        </authorList>
    </citation>
    <scope>NUCLEOTIDE SEQUENCE [LARGE SCALE GENOMIC DNA]</scope>
    <source>
        <strain evidence="7 8">12B1</strain>
    </source>
</reference>
<dbReference type="AlphaFoldDB" id="A0AB34K130"/>
<keyword evidence="4 5" id="KW-0472">Membrane</keyword>
<dbReference type="Pfam" id="PF01490">
    <property type="entry name" value="Aa_trans"/>
    <property type="match status" value="1"/>
</dbReference>
<comment type="subcellular location">
    <subcellularLocation>
        <location evidence="1">Membrane</location>
        <topology evidence="1">Multi-pass membrane protein</topology>
    </subcellularLocation>
</comment>
<proteinExistence type="predicted"/>
<dbReference type="PANTHER" id="PTHR22950">
    <property type="entry name" value="AMINO ACID TRANSPORTER"/>
    <property type="match status" value="1"/>
</dbReference>
<keyword evidence="2 5" id="KW-0812">Transmembrane</keyword>